<dbReference type="EMBL" id="QTLC01000028">
    <property type="protein sequence ID" value="RDY71534.1"/>
    <property type="molecule type" value="Genomic_DNA"/>
</dbReference>
<evidence type="ECO:0000313" key="1">
    <source>
        <dbReference type="EMBL" id="RDY71534.1"/>
    </source>
</evidence>
<organism evidence="1 2">
    <name type="scientific">Halobacillus trueperi</name>
    <dbReference type="NCBI Taxonomy" id="156205"/>
    <lineage>
        <taxon>Bacteria</taxon>
        <taxon>Bacillati</taxon>
        <taxon>Bacillota</taxon>
        <taxon>Bacilli</taxon>
        <taxon>Bacillales</taxon>
        <taxon>Bacillaceae</taxon>
        <taxon>Halobacillus</taxon>
    </lineage>
</organism>
<evidence type="ECO:0000313" key="2">
    <source>
        <dbReference type="Proteomes" id="UP000257032"/>
    </source>
</evidence>
<name>A0A3D8VQ63_9BACI</name>
<dbReference type="InterPro" id="IPR024046">
    <property type="entry name" value="Flagellar_assmbl_FliW_dom_sf"/>
</dbReference>
<proteinExistence type="predicted"/>
<dbReference type="Proteomes" id="UP000257032">
    <property type="component" value="Unassembled WGS sequence"/>
</dbReference>
<keyword evidence="1" id="KW-0282">Flagellum</keyword>
<dbReference type="AlphaFoldDB" id="A0A3D8VQ63"/>
<protein>
    <submittedName>
        <fullName evidence="1">Flagellar assembly protein FliW</fullName>
    </submittedName>
</protein>
<gene>
    <name evidence="1" type="ORF">DXT76_05790</name>
</gene>
<dbReference type="Gene3D" id="2.30.290.10">
    <property type="entry name" value="BH3618-like"/>
    <property type="match status" value="1"/>
</dbReference>
<dbReference type="SUPFAM" id="SSF141457">
    <property type="entry name" value="BH3618-like"/>
    <property type="match status" value="1"/>
</dbReference>
<reference evidence="1 2" key="1">
    <citation type="submission" date="2018-08" db="EMBL/GenBank/DDBJ databases">
        <title>Genome sequence of strict halophilic Halobacillus trueperi SS1 isolated from Lunsu, a salty water body of North West Himalayas.</title>
        <authorList>
            <person name="Gupta S."/>
            <person name="Sharma P."/>
            <person name="Dev K."/>
            <person name="Baumler D."/>
            <person name="Sourirajan A."/>
        </authorList>
    </citation>
    <scope>NUCLEOTIDE SEQUENCE [LARGE SCALE GENOMIC DNA]</scope>
    <source>
        <strain evidence="1 2">SS1</strain>
    </source>
</reference>
<comment type="caution">
    <text evidence="1">The sequence shown here is derived from an EMBL/GenBank/DDBJ whole genome shotgun (WGS) entry which is preliminary data.</text>
</comment>
<accession>A0A3D8VQ63</accession>
<sequence length="24" mass="2807">MKIETKYFGEVEVDEKDCIDFPNG</sequence>
<keyword evidence="1" id="KW-0966">Cell projection</keyword>
<keyword evidence="1" id="KW-0969">Cilium</keyword>
<feature type="non-terminal residue" evidence="1">
    <location>
        <position position="24"/>
    </location>
</feature>